<keyword evidence="2 7" id="KW-0255">Endonuclease</keyword>
<keyword evidence="5" id="KW-0234">DNA repair</keyword>
<dbReference type="Pfam" id="PF03852">
    <property type="entry name" value="Vsr"/>
    <property type="match status" value="1"/>
</dbReference>
<keyword evidence="8" id="KW-1185">Reference proteome</keyword>
<keyword evidence="3" id="KW-0227">DNA damage</keyword>
<dbReference type="GO" id="GO:0016787">
    <property type="term" value="F:hydrolase activity"/>
    <property type="evidence" value="ECO:0007669"/>
    <property type="project" value="UniProtKB-KW"/>
</dbReference>
<protein>
    <submittedName>
        <fullName evidence="7">Very short patch repair endonuclease</fullName>
    </submittedName>
</protein>
<evidence type="ECO:0000256" key="3">
    <source>
        <dbReference type="ARBA" id="ARBA00022763"/>
    </source>
</evidence>
<gene>
    <name evidence="7" type="ORF">M1B79_06635</name>
</gene>
<dbReference type="InterPro" id="IPR011335">
    <property type="entry name" value="Restrct_endonuc-II-like"/>
</dbReference>
<reference evidence="7" key="2">
    <citation type="submission" date="2022-04" db="EMBL/GenBank/DDBJ databases">
        <authorList>
            <person name="Fokt H."/>
            <person name="Baines J."/>
        </authorList>
    </citation>
    <scope>NUCLEOTIDE SEQUENCE</scope>
    <source>
        <strain evidence="7">KH365_2</strain>
    </source>
</reference>
<evidence type="ECO:0000313" key="8">
    <source>
        <dbReference type="Proteomes" id="UP001143192"/>
    </source>
</evidence>
<evidence type="ECO:0000313" key="7">
    <source>
        <dbReference type="EMBL" id="MCR6504368.1"/>
    </source>
</evidence>
<dbReference type="InterPro" id="IPR004603">
    <property type="entry name" value="DNA_mismatch_endonuc_vsr"/>
</dbReference>
<dbReference type="Gene3D" id="3.40.960.10">
    <property type="entry name" value="VSR Endonuclease"/>
    <property type="match status" value="1"/>
</dbReference>
<proteinExistence type="inferred from homology"/>
<dbReference type="AlphaFoldDB" id="A0A9X2NQK8"/>
<reference evidence="7" key="1">
    <citation type="journal article" date="2022" name="Arch. Microbiol.">
        <title>Bacteroides muris sp. nov. isolated from the cecum of wild-derived house mice.</title>
        <authorList>
            <person name="Fokt H."/>
            <person name="Unni R."/>
            <person name="Repnik U."/>
            <person name="Schmitz R.A."/>
            <person name="Bramkamp M."/>
            <person name="Baines J.F."/>
            <person name="Unterweger D."/>
        </authorList>
    </citation>
    <scope>NUCLEOTIDE SEQUENCE</scope>
    <source>
        <strain evidence="7">KH365_2</strain>
    </source>
</reference>
<evidence type="ECO:0000256" key="6">
    <source>
        <dbReference type="ARBA" id="ARBA00029466"/>
    </source>
</evidence>
<dbReference type="GO" id="GO:0006298">
    <property type="term" value="P:mismatch repair"/>
    <property type="evidence" value="ECO:0007669"/>
    <property type="project" value="InterPro"/>
</dbReference>
<evidence type="ECO:0000256" key="5">
    <source>
        <dbReference type="ARBA" id="ARBA00023204"/>
    </source>
</evidence>
<dbReference type="GO" id="GO:0004519">
    <property type="term" value="F:endonuclease activity"/>
    <property type="evidence" value="ECO:0007669"/>
    <property type="project" value="UniProtKB-KW"/>
</dbReference>
<keyword evidence="1" id="KW-0540">Nuclease</keyword>
<evidence type="ECO:0000256" key="1">
    <source>
        <dbReference type="ARBA" id="ARBA00022722"/>
    </source>
</evidence>
<comment type="similarity">
    <text evidence="6">Belongs to the Vsr family.</text>
</comment>
<dbReference type="RefSeq" id="WP_257931184.1">
    <property type="nucleotide sequence ID" value="NZ_JAMZED010000011.1"/>
</dbReference>
<name>A0A9X2NQK8_9BACE</name>
<sequence>MDKMTPEQRHHCMSSIRSKNTKPEMVVRRYLFSRGFRFRVNVKRLPGTPDVVLRKYRTVIFVNGCFWHGHEGCKYFVLPKSNVEFWKDKIERNRRRDLKERIQLRCMGWHVMQVWECQLKPKEREMTLKGIEWALNRILLENYGMRKKGEMKPYREYEEGNCNSETYLYTNYRLFLWTR</sequence>
<dbReference type="CDD" id="cd00221">
    <property type="entry name" value="Vsr"/>
    <property type="match status" value="1"/>
</dbReference>
<organism evidence="7 8">
    <name type="scientific">Bacteroides muris</name>
    <name type="common">ex Fokt et al. 2023</name>
    <dbReference type="NCBI Taxonomy" id="2937417"/>
    <lineage>
        <taxon>Bacteria</taxon>
        <taxon>Pseudomonadati</taxon>
        <taxon>Bacteroidota</taxon>
        <taxon>Bacteroidia</taxon>
        <taxon>Bacteroidales</taxon>
        <taxon>Bacteroidaceae</taxon>
        <taxon>Bacteroides</taxon>
    </lineage>
</organism>
<keyword evidence="4" id="KW-0378">Hydrolase</keyword>
<dbReference type="NCBIfam" id="TIGR00632">
    <property type="entry name" value="vsr"/>
    <property type="match status" value="1"/>
</dbReference>
<dbReference type="EMBL" id="JAMZED010000011">
    <property type="protein sequence ID" value="MCR6504368.1"/>
    <property type="molecule type" value="Genomic_DNA"/>
</dbReference>
<comment type="caution">
    <text evidence="7">The sequence shown here is derived from an EMBL/GenBank/DDBJ whole genome shotgun (WGS) entry which is preliminary data.</text>
</comment>
<dbReference type="Proteomes" id="UP001143192">
    <property type="component" value="Unassembled WGS sequence"/>
</dbReference>
<dbReference type="SUPFAM" id="SSF52980">
    <property type="entry name" value="Restriction endonuclease-like"/>
    <property type="match status" value="1"/>
</dbReference>
<evidence type="ECO:0000256" key="2">
    <source>
        <dbReference type="ARBA" id="ARBA00022759"/>
    </source>
</evidence>
<accession>A0A9X2NQK8</accession>
<evidence type="ECO:0000256" key="4">
    <source>
        <dbReference type="ARBA" id="ARBA00022801"/>
    </source>
</evidence>